<dbReference type="Pfam" id="PF01070">
    <property type="entry name" value="FMN_dh"/>
    <property type="match status" value="1"/>
</dbReference>
<keyword evidence="2" id="KW-0560">Oxidoreductase</keyword>
<protein>
    <submittedName>
        <fullName evidence="6">CYB2-lactate dehydrogenase cytochrome b2</fullName>
    </submittedName>
</protein>
<dbReference type="Gene3D" id="3.20.20.70">
    <property type="entry name" value="Aldolase class I"/>
    <property type="match status" value="1"/>
</dbReference>
<name>A0A9P5E287_9HYPO</name>
<dbReference type="InterPro" id="IPR001199">
    <property type="entry name" value="Cyt_B5-like_heme/steroid-bd"/>
</dbReference>
<accession>A0A9P5E287</accession>
<evidence type="ECO:0000256" key="1">
    <source>
        <dbReference type="ARBA" id="ARBA00001917"/>
    </source>
</evidence>
<dbReference type="InterPro" id="IPR037396">
    <property type="entry name" value="FMN_HAD"/>
</dbReference>
<dbReference type="Proteomes" id="UP000730481">
    <property type="component" value="Unassembled WGS sequence"/>
</dbReference>
<organism evidence="6 7">
    <name type="scientific">Fusarium beomiforme</name>
    <dbReference type="NCBI Taxonomy" id="44412"/>
    <lineage>
        <taxon>Eukaryota</taxon>
        <taxon>Fungi</taxon>
        <taxon>Dikarya</taxon>
        <taxon>Ascomycota</taxon>
        <taxon>Pezizomycotina</taxon>
        <taxon>Sordariomycetes</taxon>
        <taxon>Hypocreomycetidae</taxon>
        <taxon>Hypocreales</taxon>
        <taxon>Nectriaceae</taxon>
        <taxon>Fusarium</taxon>
        <taxon>Fusarium burgessii species complex</taxon>
    </lineage>
</organism>
<dbReference type="PRINTS" id="PR00363">
    <property type="entry name" value="CYTOCHROMEB5"/>
</dbReference>
<dbReference type="FunFam" id="3.10.120.10:FF:000009">
    <property type="entry name" value="Cytochrome b2, mitochondrial, putative"/>
    <property type="match status" value="1"/>
</dbReference>
<dbReference type="InterPro" id="IPR013785">
    <property type="entry name" value="Aldolase_TIM"/>
</dbReference>
<dbReference type="SMART" id="SM01117">
    <property type="entry name" value="Cyt-b5"/>
    <property type="match status" value="1"/>
</dbReference>
<evidence type="ECO:0000313" key="7">
    <source>
        <dbReference type="Proteomes" id="UP000730481"/>
    </source>
</evidence>
<comment type="cofactor">
    <cofactor evidence="1">
        <name>FMN</name>
        <dbReference type="ChEBI" id="CHEBI:58210"/>
    </cofactor>
</comment>
<dbReference type="Gene3D" id="3.10.120.10">
    <property type="entry name" value="Cytochrome b5-like heme/steroid binding domain"/>
    <property type="match status" value="1"/>
</dbReference>
<dbReference type="OrthoDB" id="1925334at2759"/>
<dbReference type="AlphaFoldDB" id="A0A9P5E287"/>
<dbReference type="InterPro" id="IPR036400">
    <property type="entry name" value="Cyt_B5-like_heme/steroid_sf"/>
</dbReference>
<comment type="caution">
    <text evidence="6">The sequence shown here is derived from an EMBL/GenBank/DDBJ whole genome shotgun (WGS) entry which is preliminary data.</text>
</comment>
<dbReference type="PROSITE" id="PS50255">
    <property type="entry name" value="CYTOCHROME_B5_2"/>
    <property type="match status" value="1"/>
</dbReference>
<feature type="region of interest" description="Disordered" evidence="3">
    <location>
        <begin position="280"/>
        <end position="299"/>
    </location>
</feature>
<sequence>MTKKVSVAEIRLHGTQDDVWIVVNGEVFDLTEFAPEHPGGEEIIYKYAGRDASTSYNEIHSPSLIKKSLPASCHIGTLDTTTIDAAWKDQEKDTNTKPNAATDAASEPKAKPDLDGIINLNDFERVAENFLAPKPWAVIHTGSNDNITRDANNTFLNRIWLRPEVMRKVGHINTRQTLFGCDLSFPIYIAPTGGSKLGGAEGEITLARAAAKTGIVQCFATPSSYPHLEILEATEKHAFYQLYVNKERSKSEAAIREAIATDKIKALFVTVDVPVISKREEDERVASNSGPGQKRDKKGAGFARLASSFIDPNVCWDDIKWLRGILGDIPIVVKGIQRASDAKMALDAGCDGIVISNHGGRAADGAPPAILTLLEVNKICPEVLTGMKVLIDGGFRRGSDVVKAICLGASAVGFGRPLLYSLGYGQEGVEHAINSKFPYLDSFGPT</sequence>
<feature type="domain" description="FMN hydroxy acid dehydrogenase" evidence="5">
    <location>
        <begin position="112"/>
        <end position="446"/>
    </location>
</feature>
<dbReference type="Pfam" id="PF00173">
    <property type="entry name" value="Cyt-b5"/>
    <property type="match status" value="1"/>
</dbReference>
<dbReference type="SUPFAM" id="SSF51395">
    <property type="entry name" value="FMN-linked oxidoreductases"/>
    <property type="match status" value="1"/>
</dbReference>
<dbReference type="InterPro" id="IPR000262">
    <property type="entry name" value="FMN-dep_DH"/>
</dbReference>
<evidence type="ECO:0000259" key="4">
    <source>
        <dbReference type="PROSITE" id="PS50255"/>
    </source>
</evidence>
<dbReference type="PANTHER" id="PTHR10578:SF104">
    <property type="entry name" value="CYTOCHROME B2, MITOCHONDRIAL-RELATED"/>
    <property type="match status" value="1"/>
</dbReference>
<feature type="region of interest" description="Disordered" evidence="3">
    <location>
        <begin position="89"/>
        <end position="113"/>
    </location>
</feature>
<proteinExistence type="predicted"/>
<evidence type="ECO:0000313" key="6">
    <source>
        <dbReference type="EMBL" id="KAF4345866.1"/>
    </source>
</evidence>
<dbReference type="PANTHER" id="PTHR10578">
    <property type="entry name" value="S -2-HYDROXY-ACID OXIDASE-RELATED"/>
    <property type="match status" value="1"/>
</dbReference>
<evidence type="ECO:0000256" key="3">
    <source>
        <dbReference type="SAM" id="MobiDB-lite"/>
    </source>
</evidence>
<gene>
    <name evidence="6" type="ORF">FBEOM_157</name>
</gene>
<reference evidence="6" key="1">
    <citation type="journal article" date="2017" name="Mycologia">
        <title>Fusarium algeriense, sp. nov., a novel toxigenic crown rot pathogen of durum wheat from Algeria is nested in the Fusarium burgessii species complex.</title>
        <authorList>
            <person name="Laraba I."/>
            <person name="Keddad A."/>
            <person name="Boureghda H."/>
            <person name="Abdallah N."/>
            <person name="Vaughan M.M."/>
            <person name="Proctor R.H."/>
            <person name="Busman M."/>
            <person name="O'Donnell K."/>
        </authorList>
    </citation>
    <scope>NUCLEOTIDE SEQUENCE</scope>
    <source>
        <strain evidence="6">NRRL 25174</strain>
    </source>
</reference>
<evidence type="ECO:0000256" key="2">
    <source>
        <dbReference type="ARBA" id="ARBA00023002"/>
    </source>
</evidence>
<dbReference type="PROSITE" id="PS51349">
    <property type="entry name" value="FMN_HYDROXY_ACID_DH_2"/>
    <property type="match status" value="1"/>
</dbReference>
<dbReference type="EMBL" id="PVQB02000007">
    <property type="protein sequence ID" value="KAF4345866.1"/>
    <property type="molecule type" value="Genomic_DNA"/>
</dbReference>
<dbReference type="SUPFAM" id="SSF55856">
    <property type="entry name" value="Cytochrome b5-like heme/steroid binding domain"/>
    <property type="match status" value="1"/>
</dbReference>
<keyword evidence="7" id="KW-1185">Reference proteome</keyword>
<dbReference type="GO" id="GO:0016491">
    <property type="term" value="F:oxidoreductase activity"/>
    <property type="evidence" value="ECO:0007669"/>
    <property type="project" value="UniProtKB-KW"/>
</dbReference>
<evidence type="ECO:0000259" key="5">
    <source>
        <dbReference type="PROSITE" id="PS51349"/>
    </source>
</evidence>
<feature type="domain" description="Cytochrome b5 heme-binding" evidence="4">
    <location>
        <begin position="2"/>
        <end position="79"/>
    </location>
</feature>
<reference evidence="6" key="2">
    <citation type="submission" date="2020-02" db="EMBL/GenBank/DDBJ databases">
        <title>Identification and distribution of gene clusters putatively required for synthesis of sphingolipid metabolism inhibitors in phylogenetically diverse species of the filamentous fungus Fusarium.</title>
        <authorList>
            <person name="Kim H.-S."/>
            <person name="Busman M."/>
            <person name="Brown D.W."/>
            <person name="Divon H."/>
            <person name="Uhlig S."/>
            <person name="Proctor R.H."/>
        </authorList>
    </citation>
    <scope>NUCLEOTIDE SEQUENCE</scope>
    <source>
        <strain evidence="6">NRRL 25174</strain>
    </source>
</reference>